<dbReference type="SMART" id="SM00267">
    <property type="entry name" value="GGDEF"/>
    <property type="match status" value="1"/>
</dbReference>
<feature type="transmembrane region" description="Helical" evidence="3">
    <location>
        <begin position="157"/>
        <end position="177"/>
    </location>
</feature>
<keyword evidence="3" id="KW-1133">Transmembrane helix</keyword>
<dbReference type="EMBL" id="LGAP01000001">
    <property type="protein sequence ID" value="KOF22558.1"/>
    <property type="molecule type" value="Genomic_DNA"/>
</dbReference>
<dbReference type="PROSITE" id="PS50887">
    <property type="entry name" value="GGDEF"/>
    <property type="match status" value="1"/>
</dbReference>
<evidence type="ECO:0000313" key="5">
    <source>
        <dbReference type="EMBL" id="KOF22558.1"/>
    </source>
</evidence>
<evidence type="ECO:0000259" key="4">
    <source>
        <dbReference type="PROSITE" id="PS50887"/>
    </source>
</evidence>
<dbReference type="InterPro" id="IPR000160">
    <property type="entry name" value="GGDEF_dom"/>
</dbReference>
<feature type="transmembrane region" description="Helical" evidence="3">
    <location>
        <begin position="12"/>
        <end position="30"/>
    </location>
</feature>
<dbReference type="Gene3D" id="3.30.70.270">
    <property type="match status" value="1"/>
</dbReference>
<dbReference type="OrthoDB" id="8401841at2"/>
<feature type="transmembrane region" description="Helical" evidence="3">
    <location>
        <begin position="37"/>
        <end position="57"/>
    </location>
</feature>
<dbReference type="GO" id="GO:0005886">
    <property type="term" value="C:plasma membrane"/>
    <property type="evidence" value="ECO:0007669"/>
    <property type="project" value="TreeGrafter"/>
</dbReference>
<keyword evidence="3" id="KW-0472">Membrane</keyword>
<evidence type="ECO:0000256" key="2">
    <source>
        <dbReference type="ARBA" id="ARBA00034247"/>
    </source>
</evidence>
<dbReference type="EC" id="2.7.7.65" evidence="1"/>
<dbReference type="PATRIC" id="fig|106592.7.peg.707"/>
<dbReference type="PANTHER" id="PTHR45138:SF9">
    <property type="entry name" value="DIGUANYLATE CYCLASE DGCM-RELATED"/>
    <property type="match status" value="1"/>
</dbReference>
<dbReference type="FunFam" id="3.30.70.270:FF:000001">
    <property type="entry name" value="Diguanylate cyclase domain protein"/>
    <property type="match status" value="1"/>
</dbReference>
<accession>A0A0L8C708</accession>
<evidence type="ECO:0000313" key="6">
    <source>
        <dbReference type="Proteomes" id="UP000037425"/>
    </source>
</evidence>
<feature type="domain" description="GGDEF" evidence="4">
    <location>
        <begin position="245"/>
        <end position="378"/>
    </location>
</feature>
<protein>
    <recommendedName>
        <fullName evidence="1">diguanylate cyclase</fullName>
        <ecNumber evidence="1">2.7.7.65</ecNumber>
    </recommendedName>
</protein>
<feature type="transmembrane region" description="Helical" evidence="3">
    <location>
        <begin position="189"/>
        <end position="209"/>
    </location>
</feature>
<dbReference type="RefSeq" id="WP_053247358.1">
    <property type="nucleotide sequence ID" value="NZ_LGAP01000001.1"/>
</dbReference>
<evidence type="ECO:0000256" key="3">
    <source>
        <dbReference type="SAM" id="Phobius"/>
    </source>
</evidence>
<dbReference type="PANTHER" id="PTHR45138">
    <property type="entry name" value="REGULATORY COMPONENTS OF SENSORY TRANSDUCTION SYSTEM"/>
    <property type="match status" value="1"/>
</dbReference>
<comment type="catalytic activity">
    <reaction evidence="2">
        <text>2 GTP = 3',3'-c-di-GMP + 2 diphosphate</text>
        <dbReference type="Rhea" id="RHEA:24898"/>
        <dbReference type="ChEBI" id="CHEBI:33019"/>
        <dbReference type="ChEBI" id="CHEBI:37565"/>
        <dbReference type="ChEBI" id="CHEBI:58805"/>
        <dbReference type="EC" id="2.7.7.65"/>
    </reaction>
</comment>
<name>A0A0L8C708_ENSAD</name>
<dbReference type="GO" id="GO:0043709">
    <property type="term" value="P:cell adhesion involved in single-species biofilm formation"/>
    <property type="evidence" value="ECO:0007669"/>
    <property type="project" value="TreeGrafter"/>
</dbReference>
<dbReference type="CDD" id="cd01949">
    <property type="entry name" value="GGDEF"/>
    <property type="match status" value="1"/>
</dbReference>
<feature type="transmembrane region" description="Helical" evidence="3">
    <location>
        <begin position="63"/>
        <end position="87"/>
    </location>
</feature>
<dbReference type="GO" id="GO:1902201">
    <property type="term" value="P:negative regulation of bacterial-type flagellum-dependent cell motility"/>
    <property type="evidence" value="ECO:0007669"/>
    <property type="project" value="TreeGrafter"/>
</dbReference>
<feature type="transmembrane region" description="Helical" evidence="3">
    <location>
        <begin position="126"/>
        <end position="145"/>
    </location>
</feature>
<evidence type="ECO:0000256" key="1">
    <source>
        <dbReference type="ARBA" id="ARBA00012528"/>
    </source>
</evidence>
<comment type="caution">
    <text evidence="5">The sequence shown here is derived from an EMBL/GenBank/DDBJ whole genome shotgun (WGS) entry which is preliminary data.</text>
</comment>
<gene>
    <name evidence="5" type="ORF">AC244_03310</name>
</gene>
<dbReference type="Pfam" id="PF00990">
    <property type="entry name" value="GGDEF"/>
    <property type="match status" value="1"/>
</dbReference>
<dbReference type="GO" id="GO:0052621">
    <property type="term" value="F:diguanylate cyclase activity"/>
    <property type="evidence" value="ECO:0007669"/>
    <property type="project" value="UniProtKB-EC"/>
</dbReference>
<reference evidence="6" key="1">
    <citation type="submission" date="2015-07" db="EMBL/GenBank/DDBJ databases">
        <title>Whole genome sequence of an Ensifer adhaerens strain isolated from a cave pool in the Wind Cave National Park.</title>
        <authorList>
            <person name="Eng W.W.H."/>
            <person name="Gan H.M."/>
            <person name="Barton H.A."/>
            <person name="Savka M.A."/>
        </authorList>
    </citation>
    <scope>NUCLEOTIDE SEQUENCE [LARGE SCALE GENOMIC DNA]</scope>
    <source>
        <strain evidence="6">SD006</strain>
    </source>
</reference>
<dbReference type="AlphaFoldDB" id="A0A0L8C708"/>
<keyword evidence="3" id="KW-0812">Transmembrane</keyword>
<dbReference type="SUPFAM" id="SSF55073">
    <property type="entry name" value="Nucleotide cyclase"/>
    <property type="match status" value="1"/>
</dbReference>
<dbReference type="NCBIfam" id="TIGR00254">
    <property type="entry name" value="GGDEF"/>
    <property type="match status" value="1"/>
</dbReference>
<proteinExistence type="predicted"/>
<dbReference type="InterPro" id="IPR050469">
    <property type="entry name" value="Diguanylate_Cyclase"/>
</dbReference>
<sequence>MTAQLDLATVLLLHKSSFLVGALCFLYLRWQSPRNEGLGILAIGFLFLALASTLAGYGEQKLLPAFLWTLSSFTLGLSGYALFWIGLRRLSGQRLRRADWLALAIPLIGAIAGLITHFHVVNYVRASVFNTGAFLYLAASALAVVSDRKDEPLPVRAIFAASLAVGAGLCLAVVVGLLKPDALPITTTYAFFLLIISHFAIALFALVLVKERAEAALRRTADTDMLTGIGNRRWFLSQLPRFDWKGDALAVMDLDFFKRVNDRFGHQAGDQVLIAFAELVRANLRATDCFARLGGEEFGLYLPKTNEAQARAIVERLRLATEQLDVRFDGQRVALSVSIGVVVGRGAEHSWEELFSMADAALYQAKDAGRNRVITYAPPPASFAIDISIARTG</sequence>
<dbReference type="InterPro" id="IPR043128">
    <property type="entry name" value="Rev_trsase/Diguanyl_cyclase"/>
</dbReference>
<organism evidence="5 6">
    <name type="scientific">Ensifer adhaerens</name>
    <name type="common">Sinorhizobium morelense</name>
    <dbReference type="NCBI Taxonomy" id="106592"/>
    <lineage>
        <taxon>Bacteria</taxon>
        <taxon>Pseudomonadati</taxon>
        <taxon>Pseudomonadota</taxon>
        <taxon>Alphaproteobacteria</taxon>
        <taxon>Hyphomicrobiales</taxon>
        <taxon>Rhizobiaceae</taxon>
        <taxon>Sinorhizobium/Ensifer group</taxon>
        <taxon>Ensifer</taxon>
    </lineage>
</organism>
<dbReference type="Proteomes" id="UP000037425">
    <property type="component" value="Unassembled WGS sequence"/>
</dbReference>
<feature type="transmembrane region" description="Helical" evidence="3">
    <location>
        <begin position="99"/>
        <end position="120"/>
    </location>
</feature>
<dbReference type="InterPro" id="IPR029787">
    <property type="entry name" value="Nucleotide_cyclase"/>
</dbReference>